<dbReference type="InterPro" id="IPR050416">
    <property type="entry name" value="FAD-linked_Oxidoreductase"/>
</dbReference>
<dbReference type="InterPro" id="IPR006093">
    <property type="entry name" value="Oxy_OxRdtase_FAD_BS"/>
</dbReference>
<evidence type="ECO:0000313" key="8">
    <source>
        <dbReference type="Proteomes" id="UP001522868"/>
    </source>
</evidence>
<gene>
    <name evidence="7" type="ORF">M1O15_05295</name>
</gene>
<name>A0ABT0I670_9ACTN</name>
<dbReference type="PROSITE" id="PS51387">
    <property type="entry name" value="FAD_PCMH"/>
    <property type="match status" value="1"/>
</dbReference>
<dbReference type="RefSeq" id="WP_248632045.1">
    <property type="nucleotide sequence ID" value="NZ_JALPTH010000004.1"/>
</dbReference>
<dbReference type="PROSITE" id="PS00862">
    <property type="entry name" value="OX2_COVAL_FAD"/>
    <property type="match status" value="1"/>
</dbReference>
<dbReference type="InterPro" id="IPR036318">
    <property type="entry name" value="FAD-bd_PCMH-like_sf"/>
</dbReference>
<evidence type="ECO:0000256" key="1">
    <source>
        <dbReference type="ARBA" id="ARBA00001974"/>
    </source>
</evidence>
<evidence type="ECO:0000256" key="2">
    <source>
        <dbReference type="ARBA" id="ARBA00005466"/>
    </source>
</evidence>
<keyword evidence="8" id="KW-1185">Reference proteome</keyword>
<protein>
    <submittedName>
        <fullName evidence="7">FAD-dependent oxidoreductase</fullName>
    </submittedName>
</protein>
<feature type="domain" description="FAD-binding PCMH-type" evidence="6">
    <location>
        <begin position="25"/>
        <end position="194"/>
    </location>
</feature>
<comment type="cofactor">
    <cofactor evidence="1">
        <name>FAD</name>
        <dbReference type="ChEBI" id="CHEBI:57692"/>
    </cofactor>
</comment>
<dbReference type="InterPro" id="IPR016167">
    <property type="entry name" value="FAD-bd_PCMH_sub1"/>
</dbReference>
<dbReference type="PANTHER" id="PTHR42973">
    <property type="entry name" value="BINDING OXIDOREDUCTASE, PUTATIVE (AFU_ORTHOLOGUE AFUA_1G17690)-RELATED"/>
    <property type="match status" value="1"/>
</dbReference>
<sequence>MSGSIFLTPDDPGYAAETAGFQTGFPVRPERVVAARSPEDVRRAVAYAAERGLPLAVQATGHGLAGPVDGGVLVSTRRMDGVRVDPAARTARIEAGARWGQVVAAAAPHGLAPLNGSSPGVGAVSYTLRGGLGILGREFGWAADRVRSLELVTPDGEPRTVTGASDPELFGRLLGGGGPALGVVTALETGLVPVARLYGGSLLFADGEDGGVESAVRAWREWTAGMPEALTSSVAVMVYPELPFVPEHLRGRYTATVRIAYTGTAAEGERLVAPLRAAAGRPLADTLREMPYRESHTIHSDPETPHAYYGEGRLLGSLDPAAAAALLKATGPDSPLWTVVQLNHLGGALARPAANSVPHREAAYLVRLLSVLGDAPGNGTSPDQVRARYAEVFKALGPAVLGPARGFAFGAGDDAAAA</sequence>
<dbReference type="InterPro" id="IPR006094">
    <property type="entry name" value="Oxid_FAD_bind_N"/>
</dbReference>
<dbReference type="InterPro" id="IPR016169">
    <property type="entry name" value="FAD-bd_PCMH_sub2"/>
</dbReference>
<evidence type="ECO:0000256" key="3">
    <source>
        <dbReference type="ARBA" id="ARBA00022630"/>
    </source>
</evidence>
<dbReference type="Gene3D" id="3.40.462.20">
    <property type="match status" value="1"/>
</dbReference>
<comment type="caution">
    <text evidence="7">The sequence shown here is derived from an EMBL/GenBank/DDBJ whole genome shotgun (WGS) entry which is preliminary data.</text>
</comment>
<keyword evidence="4" id="KW-0274">FAD</keyword>
<dbReference type="Gene3D" id="3.30.465.10">
    <property type="match status" value="1"/>
</dbReference>
<dbReference type="SUPFAM" id="SSF56176">
    <property type="entry name" value="FAD-binding/transporter-associated domain-like"/>
    <property type="match status" value="1"/>
</dbReference>
<reference evidence="7 8" key="1">
    <citation type="submission" date="2022-04" db="EMBL/GenBank/DDBJ databases">
        <title>Streptomyces sp. nov. LCR6-01 isolated from Lichen of Dirinaria sp.</title>
        <authorList>
            <person name="Kanchanasin P."/>
            <person name="Tanasupawat S."/>
            <person name="Phongsopitanun W."/>
        </authorList>
    </citation>
    <scope>NUCLEOTIDE SEQUENCE [LARGE SCALE GENOMIC DNA]</scope>
    <source>
        <strain evidence="7 8">LCR6-01</strain>
    </source>
</reference>
<comment type="similarity">
    <text evidence="2">Belongs to the oxygen-dependent FAD-linked oxidoreductase family.</text>
</comment>
<proteinExistence type="inferred from homology"/>
<dbReference type="PANTHER" id="PTHR42973:SF39">
    <property type="entry name" value="FAD-BINDING PCMH-TYPE DOMAIN-CONTAINING PROTEIN"/>
    <property type="match status" value="1"/>
</dbReference>
<dbReference type="Proteomes" id="UP001522868">
    <property type="component" value="Unassembled WGS sequence"/>
</dbReference>
<dbReference type="InterPro" id="IPR016166">
    <property type="entry name" value="FAD-bd_PCMH"/>
</dbReference>
<evidence type="ECO:0000256" key="4">
    <source>
        <dbReference type="ARBA" id="ARBA00022827"/>
    </source>
</evidence>
<dbReference type="Gene3D" id="3.30.43.10">
    <property type="entry name" value="Uridine Diphospho-n-acetylenolpyruvylglucosamine Reductase, domain 2"/>
    <property type="match status" value="1"/>
</dbReference>
<keyword evidence="5" id="KW-0560">Oxidoreductase</keyword>
<dbReference type="EMBL" id="JALPTH010000004">
    <property type="protein sequence ID" value="MCK8676820.1"/>
    <property type="molecule type" value="Genomic_DNA"/>
</dbReference>
<evidence type="ECO:0000256" key="5">
    <source>
        <dbReference type="ARBA" id="ARBA00023002"/>
    </source>
</evidence>
<accession>A0ABT0I670</accession>
<organism evidence="7 8">
    <name type="scientific">Streptomyces lichenis</name>
    <dbReference type="NCBI Taxonomy" id="2306967"/>
    <lineage>
        <taxon>Bacteria</taxon>
        <taxon>Bacillati</taxon>
        <taxon>Actinomycetota</taxon>
        <taxon>Actinomycetes</taxon>
        <taxon>Kitasatosporales</taxon>
        <taxon>Streptomycetaceae</taxon>
        <taxon>Streptomyces</taxon>
    </lineage>
</organism>
<evidence type="ECO:0000313" key="7">
    <source>
        <dbReference type="EMBL" id="MCK8676820.1"/>
    </source>
</evidence>
<dbReference type="Pfam" id="PF01565">
    <property type="entry name" value="FAD_binding_4"/>
    <property type="match status" value="1"/>
</dbReference>
<evidence type="ECO:0000259" key="6">
    <source>
        <dbReference type="PROSITE" id="PS51387"/>
    </source>
</evidence>
<keyword evidence="3" id="KW-0285">Flavoprotein</keyword>